<dbReference type="KEGG" id="ebz:J7S26_01740"/>
<dbReference type="Pfam" id="PF16916">
    <property type="entry name" value="ZT_dimer"/>
    <property type="match status" value="1"/>
</dbReference>
<evidence type="ECO:0000313" key="11">
    <source>
        <dbReference type="EMBL" id="NHM13238.1"/>
    </source>
</evidence>
<evidence type="ECO:0000256" key="5">
    <source>
        <dbReference type="ARBA" id="ARBA00022989"/>
    </source>
</evidence>
<dbReference type="PANTHER" id="PTHR43840:SF50">
    <property type="entry name" value="MANGANESE EFFLUX SYSTEM PROTEIN MNES"/>
    <property type="match status" value="1"/>
</dbReference>
<dbReference type="InterPro" id="IPR050291">
    <property type="entry name" value="CDF_Transporter"/>
</dbReference>
<dbReference type="InterPro" id="IPR058533">
    <property type="entry name" value="Cation_efflux_TM"/>
</dbReference>
<keyword evidence="3" id="KW-0813">Transport</keyword>
<dbReference type="InterPro" id="IPR002524">
    <property type="entry name" value="Cation_efflux"/>
</dbReference>
<dbReference type="SUPFAM" id="SSF160240">
    <property type="entry name" value="Cation efflux protein cytoplasmic domain-like"/>
    <property type="match status" value="1"/>
</dbReference>
<feature type="domain" description="Cation efflux protein cytoplasmic" evidence="10">
    <location>
        <begin position="242"/>
        <end position="308"/>
    </location>
</feature>
<evidence type="ECO:0000313" key="14">
    <source>
        <dbReference type="Proteomes" id="UP000671910"/>
    </source>
</evidence>
<dbReference type="EMBL" id="CP072829">
    <property type="protein sequence ID" value="QTU84674.1"/>
    <property type="molecule type" value="Genomic_DNA"/>
</dbReference>
<keyword evidence="13" id="KW-1185">Reference proteome</keyword>
<dbReference type="NCBIfam" id="TIGR01297">
    <property type="entry name" value="CDF"/>
    <property type="match status" value="1"/>
</dbReference>
<evidence type="ECO:0000256" key="3">
    <source>
        <dbReference type="ARBA" id="ARBA00022448"/>
    </source>
</evidence>
<keyword evidence="6 8" id="KW-0472">Membrane</keyword>
<dbReference type="AlphaFoldDB" id="A0A9E6MQM9"/>
<feature type="transmembrane region" description="Helical" evidence="8">
    <location>
        <begin position="112"/>
        <end position="130"/>
    </location>
</feature>
<dbReference type="Pfam" id="PF01545">
    <property type="entry name" value="Cation_efflux"/>
    <property type="match status" value="1"/>
</dbReference>
<dbReference type="Gene3D" id="1.20.1510.10">
    <property type="entry name" value="Cation efflux protein transmembrane domain"/>
    <property type="match status" value="1"/>
</dbReference>
<protein>
    <submittedName>
        <fullName evidence="11">Cation diffusion facilitator family transporter</fullName>
    </submittedName>
    <submittedName>
        <fullName evidence="12">Cation transporter</fullName>
    </submittedName>
</protein>
<dbReference type="GO" id="GO:0008324">
    <property type="term" value="F:monoatomic cation transmembrane transporter activity"/>
    <property type="evidence" value="ECO:0007669"/>
    <property type="project" value="InterPro"/>
</dbReference>
<reference evidence="12" key="2">
    <citation type="submission" date="2021-04" db="EMBL/GenBank/DDBJ databases">
        <title>Novel species in family Eggerthellaceae.</title>
        <authorList>
            <person name="Zhang G."/>
        </authorList>
    </citation>
    <scope>NUCLEOTIDE SEQUENCE</scope>
    <source>
        <strain evidence="12">Zg-886</strain>
    </source>
</reference>
<dbReference type="Proteomes" id="UP000671910">
    <property type="component" value="Chromosome"/>
</dbReference>
<dbReference type="Proteomes" id="UP000636394">
    <property type="component" value="Unassembled WGS sequence"/>
</dbReference>
<evidence type="ECO:0000256" key="2">
    <source>
        <dbReference type="ARBA" id="ARBA00008114"/>
    </source>
</evidence>
<organism evidence="12 14">
    <name type="scientific">Xiamenia xianingshaonis</name>
    <dbReference type="NCBI Taxonomy" id="2682776"/>
    <lineage>
        <taxon>Bacteria</taxon>
        <taxon>Bacillati</taxon>
        <taxon>Actinomycetota</taxon>
        <taxon>Coriobacteriia</taxon>
        <taxon>Eggerthellales</taxon>
        <taxon>Eggerthellaceae</taxon>
        <taxon>Xiamenia</taxon>
    </lineage>
</organism>
<accession>A0A9E6MQM9</accession>
<feature type="compositionally biased region" description="Basic and acidic residues" evidence="7">
    <location>
        <begin position="1"/>
        <end position="19"/>
    </location>
</feature>
<comment type="subcellular location">
    <subcellularLocation>
        <location evidence="1">Membrane</location>
        <topology evidence="1">Multi-pass membrane protein</topology>
    </subcellularLocation>
</comment>
<evidence type="ECO:0000256" key="8">
    <source>
        <dbReference type="SAM" id="Phobius"/>
    </source>
</evidence>
<name>A0A9E6MQM9_9ACTN</name>
<feature type="region of interest" description="Disordered" evidence="7">
    <location>
        <begin position="1"/>
        <end position="31"/>
    </location>
</feature>
<evidence type="ECO:0000256" key="4">
    <source>
        <dbReference type="ARBA" id="ARBA00022692"/>
    </source>
</evidence>
<dbReference type="InterPro" id="IPR027469">
    <property type="entry name" value="Cation_efflux_TMD_sf"/>
</dbReference>
<proteinExistence type="inferred from homology"/>
<evidence type="ECO:0000313" key="13">
    <source>
        <dbReference type="Proteomes" id="UP000636394"/>
    </source>
</evidence>
<dbReference type="GO" id="GO:0016020">
    <property type="term" value="C:membrane"/>
    <property type="evidence" value="ECO:0007669"/>
    <property type="project" value="UniProtKB-SubCell"/>
</dbReference>
<evidence type="ECO:0000256" key="6">
    <source>
        <dbReference type="ARBA" id="ARBA00023136"/>
    </source>
</evidence>
<dbReference type="Gene3D" id="3.30.70.1350">
    <property type="entry name" value="Cation efflux protein, cytoplasmic domain"/>
    <property type="match status" value="1"/>
</dbReference>
<evidence type="ECO:0000256" key="7">
    <source>
        <dbReference type="SAM" id="MobiDB-lite"/>
    </source>
</evidence>
<dbReference type="RefSeq" id="WP_166338023.1">
    <property type="nucleotide sequence ID" value="NZ_CP072829.1"/>
</dbReference>
<evidence type="ECO:0000259" key="9">
    <source>
        <dbReference type="Pfam" id="PF01545"/>
    </source>
</evidence>
<keyword evidence="5 8" id="KW-1133">Transmembrane helix</keyword>
<evidence type="ECO:0000313" key="12">
    <source>
        <dbReference type="EMBL" id="QTU84674.1"/>
    </source>
</evidence>
<evidence type="ECO:0000259" key="10">
    <source>
        <dbReference type="Pfam" id="PF16916"/>
    </source>
</evidence>
<feature type="transmembrane region" description="Helical" evidence="8">
    <location>
        <begin position="145"/>
        <end position="167"/>
    </location>
</feature>
<keyword evidence="4 8" id="KW-0812">Transmembrane</keyword>
<reference evidence="11 13" key="1">
    <citation type="submission" date="2019-11" db="EMBL/GenBank/DDBJ databases">
        <title>Eggerthellaceae novel genus isolated from the rectal contents of marmort.</title>
        <authorList>
            <person name="Zhang G."/>
        </authorList>
    </citation>
    <scope>NUCLEOTIDE SEQUENCE [LARGE SCALE GENOMIC DNA]</scope>
    <source>
        <strain evidence="13">zg-886</strain>
        <strain evidence="11">Zg-886</strain>
    </source>
</reference>
<feature type="transmembrane region" description="Helical" evidence="8">
    <location>
        <begin position="68"/>
        <end position="91"/>
    </location>
</feature>
<dbReference type="PANTHER" id="PTHR43840">
    <property type="entry name" value="MITOCHONDRIAL METAL TRANSPORTER 1-RELATED"/>
    <property type="match status" value="1"/>
</dbReference>
<dbReference type="SUPFAM" id="SSF161111">
    <property type="entry name" value="Cation efflux protein transmembrane domain-like"/>
    <property type="match status" value="1"/>
</dbReference>
<feature type="transmembrane region" description="Helical" evidence="8">
    <location>
        <begin position="41"/>
        <end position="62"/>
    </location>
</feature>
<sequence length="399" mass="42947">MADTDNREEHRSVMREWGHKPAAASPPVVGSDYRQARDRQIVRASIVGIVANVVLAAAKLVVGLFTQSIAFLLDAVNSLTDVFSSVVTIIGAKLASMRPSRSHPYGYGRVEYVTSIVIAAIILAAGVVSLRESVVKIIHPSEPDYTAVALLVMAVTAGVKVVVGVYFKRKGAAINAQPITASGVDALYDALLTAGTVASGLFCLVSHVDIDGWVGAVVSLFIVKAGLGVLRDAISTIIGERPDPALVHGIKTCVNDHEGVMGVYDLFLDSFGPNNYMASLNIAVPDDYTAHQIHDLCRHITEEVRDCYCCTLTVGIYAANSTGDYVPIREKLMAEVAKHPEVVQVHGFYVDSDSRTVDFDIVVDFHCDAEPVRAAIVGAMKEAYPHYNFTVVLDSDFIE</sequence>
<gene>
    <name evidence="11" type="ORF">GMI68_00360</name>
    <name evidence="12" type="ORF">J7S26_01740</name>
</gene>
<dbReference type="InterPro" id="IPR036837">
    <property type="entry name" value="Cation_efflux_CTD_sf"/>
</dbReference>
<dbReference type="EMBL" id="WPCR01000001">
    <property type="protein sequence ID" value="NHM13238.1"/>
    <property type="molecule type" value="Genomic_DNA"/>
</dbReference>
<comment type="similarity">
    <text evidence="2">Belongs to the cation diffusion facilitator (CDF) transporter (TC 2.A.4) family.</text>
</comment>
<dbReference type="InterPro" id="IPR027470">
    <property type="entry name" value="Cation_efflux_CTD"/>
</dbReference>
<evidence type="ECO:0000256" key="1">
    <source>
        <dbReference type="ARBA" id="ARBA00004141"/>
    </source>
</evidence>
<feature type="domain" description="Cation efflux protein transmembrane" evidence="9">
    <location>
        <begin position="46"/>
        <end position="237"/>
    </location>
</feature>